<feature type="compositionally biased region" description="Low complexity" evidence="1">
    <location>
        <begin position="141"/>
        <end position="180"/>
    </location>
</feature>
<dbReference type="CTD" id="20212153"/>
<evidence type="ECO:0000313" key="3">
    <source>
        <dbReference type="EnsemblMetazoa" id="HelroP192106"/>
    </source>
</evidence>
<feature type="compositionally biased region" description="Polar residues" evidence="1">
    <location>
        <begin position="52"/>
        <end position="75"/>
    </location>
</feature>
<accession>T1FTK6</accession>
<feature type="compositionally biased region" description="Basic and acidic residues" evidence="1">
    <location>
        <begin position="451"/>
        <end position="462"/>
    </location>
</feature>
<dbReference type="Proteomes" id="UP000015101">
    <property type="component" value="Unassembled WGS sequence"/>
</dbReference>
<dbReference type="EnsemblMetazoa" id="HelroT192106">
    <property type="protein sequence ID" value="HelroP192106"/>
    <property type="gene ID" value="HelroG192106"/>
</dbReference>
<dbReference type="AlphaFoldDB" id="T1FTK6"/>
<proteinExistence type="predicted"/>
<reference evidence="4" key="1">
    <citation type="submission" date="2012-12" db="EMBL/GenBank/DDBJ databases">
        <authorList>
            <person name="Hellsten U."/>
            <person name="Grimwood J."/>
            <person name="Chapman J.A."/>
            <person name="Shapiro H."/>
            <person name="Aerts A."/>
            <person name="Otillar R.P."/>
            <person name="Terry A.Y."/>
            <person name="Boore J.L."/>
            <person name="Simakov O."/>
            <person name="Marletaz F."/>
            <person name="Cho S.-J."/>
            <person name="Edsinger-Gonzales E."/>
            <person name="Havlak P."/>
            <person name="Kuo D.-H."/>
            <person name="Larsson T."/>
            <person name="Lv J."/>
            <person name="Arendt D."/>
            <person name="Savage R."/>
            <person name="Osoegawa K."/>
            <person name="de Jong P."/>
            <person name="Lindberg D.R."/>
            <person name="Seaver E.C."/>
            <person name="Weisblat D.A."/>
            <person name="Putnam N.H."/>
            <person name="Grigoriev I.V."/>
            <person name="Rokhsar D.S."/>
        </authorList>
    </citation>
    <scope>NUCLEOTIDE SEQUENCE</scope>
</reference>
<feature type="compositionally biased region" description="Low complexity" evidence="1">
    <location>
        <begin position="363"/>
        <end position="376"/>
    </location>
</feature>
<feature type="region of interest" description="Disordered" evidence="1">
    <location>
        <begin position="407"/>
        <end position="509"/>
    </location>
</feature>
<reference evidence="3" key="3">
    <citation type="submission" date="2015-06" db="UniProtKB">
        <authorList>
            <consortium name="EnsemblMetazoa"/>
        </authorList>
    </citation>
    <scope>IDENTIFICATION</scope>
</reference>
<organism evidence="3 4">
    <name type="scientific">Helobdella robusta</name>
    <name type="common">Californian leech</name>
    <dbReference type="NCBI Taxonomy" id="6412"/>
    <lineage>
        <taxon>Eukaryota</taxon>
        <taxon>Metazoa</taxon>
        <taxon>Spiralia</taxon>
        <taxon>Lophotrochozoa</taxon>
        <taxon>Annelida</taxon>
        <taxon>Clitellata</taxon>
        <taxon>Hirudinea</taxon>
        <taxon>Rhynchobdellida</taxon>
        <taxon>Glossiphoniidae</taxon>
        <taxon>Helobdella</taxon>
    </lineage>
</organism>
<dbReference type="InParanoid" id="T1FTK6"/>
<dbReference type="EMBL" id="KB096676">
    <property type="protein sequence ID" value="ESO03078.1"/>
    <property type="molecule type" value="Genomic_DNA"/>
</dbReference>
<evidence type="ECO:0000313" key="4">
    <source>
        <dbReference type="Proteomes" id="UP000015101"/>
    </source>
</evidence>
<feature type="compositionally biased region" description="Basic and acidic residues" evidence="1">
    <location>
        <begin position="114"/>
        <end position="128"/>
    </location>
</feature>
<evidence type="ECO:0000313" key="2">
    <source>
        <dbReference type="EMBL" id="ESO03078.1"/>
    </source>
</evidence>
<feature type="compositionally biased region" description="Polar residues" evidence="1">
    <location>
        <begin position="283"/>
        <end position="297"/>
    </location>
</feature>
<feature type="compositionally biased region" description="Basic and acidic residues" evidence="1">
    <location>
        <begin position="407"/>
        <end position="444"/>
    </location>
</feature>
<dbReference type="RefSeq" id="XP_009018771.1">
    <property type="nucleotide sequence ID" value="XM_009020523.1"/>
</dbReference>
<dbReference type="GeneID" id="20212153"/>
<feature type="compositionally biased region" description="Polar residues" evidence="1">
    <location>
        <begin position="129"/>
        <end position="140"/>
    </location>
</feature>
<sequence length="641" mass="72996">MKQSTPLSELKTLCYEQLDVMSCKRILSILRGMDPTEISSTEDEDESVGNADDNNQSSTKPAADMRTSQELSQLHQHQKRMSPCSLQNLQQQMKGSSSDGGKQPVQSQQQNQHALEKVGDTINDKEQLIKSTSTAMAFNASSTPSTSVPNSSKMNNANGNNTIIDTSDTTTNNSSSSRKSITLKTSHDLNVMDEDELDYDEEVVQEDAKTDARSNALKPQNFEYNSTVAELFVDNINDDFNDDVDDKVSDDSHQNKEKNFSDKNDNQDAKLSTVEQKVDDRQIIQTNSSNIKTSNGLCNDKSSDAKTGTWTSDTVATKQVVTKSSSSSSSLCKTSSTPVNSKQSSSNTTTTKEHDTTSPPPISTSSSATTNANNTNKIEIDKTQLEILELEMRARAIKAMLKAQEELEQMQHKQKQSADKKQSHSKSRDVELRESSHRKKDNDVKKRKSSSRHDHGDRDAKYTRKVSRLPSPANTTDEAPVQRIMMRKISPPAPSSSSSSHRRFDSMRTSSYDVLERDCRRSDYVDYHRDDFMDDDGYRFSHYRNHPRVYEQHQHHHPEHFSRSRIVYMPLHDDRDDDDRRMRSRYDDYDDVGGDYDYCDDYRDYERPRGYRGRPACVGGRRSRDDFADDRYDDDRRFIRR</sequence>
<feature type="region of interest" description="Disordered" evidence="1">
    <location>
        <begin position="243"/>
        <end position="377"/>
    </location>
</feature>
<dbReference type="KEGG" id="hro:HELRODRAFT_192106"/>
<feature type="compositionally biased region" description="Basic and acidic residues" evidence="1">
    <location>
        <begin position="246"/>
        <end position="268"/>
    </location>
</feature>
<feature type="region of interest" description="Disordered" evidence="1">
    <location>
        <begin position="33"/>
        <end position="180"/>
    </location>
</feature>
<reference evidence="2 4" key="2">
    <citation type="journal article" date="2013" name="Nature">
        <title>Insights into bilaterian evolution from three spiralian genomes.</title>
        <authorList>
            <person name="Simakov O."/>
            <person name="Marletaz F."/>
            <person name="Cho S.J."/>
            <person name="Edsinger-Gonzales E."/>
            <person name="Havlak P."/>
            <person name="Hellsten U."/>
            <person name="Kuo D.H."/>
            <person name="Larsson T."/>
            <person name="Lv J."/>
            <person name="Arendt D."/>
            <person name="Savage R."/>
            <person name="Osoegawa K."/>
            <person name="de Jong P."/>
            <person name="Grimwood J."/>
            <person name="Chapman J.A."/>
            <person name="Shapiro H."/>
            <person name="Aerts A."/>
            <person name="Otillar R.P."/>
            <person name="Terry A.Y."/>
            <person name="Boore J.L."/>
            <person name="Grigoriev I.V."/>
            <person name="Lindberg D.R."/>
            <person name="Seaver E.C."/>
            <person name="Weisblat D.A."/>
            <person name="Putnam N.H."/>
            <person name="Rokhsar D.S."/>
        </authorList>
    </citation>
    <scope>NUCLEOTIDE SEQUENCE</scope>
</reference>
<feature type="compositionally biased region" description="Polar residues" evidence="1">
    <location>
        <begin position="84"/>
        <end position="113"/>
    </location>
</feature>
<dbReference type="EMBL" id="AMQM01004767">
    <property type="status" value="NOT_ANNOTATED_CDS"/>
    <property type="molecule type" value="Genomic_DNA"/>
</dbReference>
<feature type="region of interest" description="Disordered" evidence="1">
    <location>
        <begin position="622"/>
        <end position="641"/>
    </location>
</feature>
<feature type="compositionally biased region" description="Low complexity" evidence="1">
    <location>
        <begin position="314"/>
        <end position="350"/>
    </location>
</feature>
<keyword evidence="4" id="KW-1185">Reference proteome</keyword>
<name>T1FTK6_HELRO</name>
<protein>
    <submittedName>
        <fullName evidence="2 3">Uncharacterized protein</fullName>
    </submittedName>
</protein>
<evidence type="ECO:0000256" key="1">
    <source>
        <dbReference type="SAM" id="MobiDB-lite"/>
    </source>
</evidence>
<dbReference type="HOGENOM" id="CLU_427166_0_0_1"/>
<gene>
    <name evidence="3" type="primary">20212153</name>
    <name evidence="2" type="ORF">HELRODRAFT_192106</name>
</gene>